<dbReference type="Proteomes" id="UP001165960">
    <property type="component" value="Unassembled WGS sequence"/>
</dbReference>
<organism evidence="1 2">
    <name type="scientific">Entomophthora muscae</name>
    <dbReference type="NCBI Taxonomy" id="34485"/>
    <lineage>
        <taxon>Eukaryota</taxon>
        <taxon>Fungi</taxon>
        <taxon>Fungi incertae sedis</taxon>
        <taxon>Zoopagomycota</taxon>
        <taxon>Entomophthoromycotina</taxon>
        <taxon>Entomophthoromycetes</taxon>
        <taxon>Entomophthorales</taxon>
        <taxon>Entomophthoraceae</taxon>
        <taxon>Entomophthora</taxon>
    </lineage>
</organism>
<comment type="caution">
    <text evidence="1">The sequence shown here is derived from an EMBL/GenBank/DDBJ whole genome shotgun (WGS) entry which is preliminary data.</text>
</comment>
<protein>
    <submittedName>
        <fullName evidence="1">Uncharacterized protein</fullName>
    </submittedName>
</protein>
<evidence type="ECO:0000313" key="1">
    <source>
        <dbReference type="EMBL" id="KAJ9063576.1"/>
    </source>
</evidence>
<reference evidence="1" key="1">
    <citation type="submission" date="2022-04" db="EMBL/GenBank/DDBJ databases">
        <title>Genome of the entomopathogenic fungus Entomophthora muscae.</title>
        <authorList>
            <person name="Elya C."/>
            <person name="Lovett B.R."/>
            <person name="Lee E."/>
            <person name="Macias A.M."/>
            <person name="Hajek A.E."/>
            <person name="De Bivort B.L."/>
            <person name="Kasson M.T."/>
            <person name="De Fine Licht H.H."/>
            <person name="Stajich J.E."/>
        </authorList>
    </citation>
    <scope>NUCLEOTIDE SEQUENCE</scope>
    <source>
        <strain evidence="1">Berkeley</strain>
    </source>
</reference>
<proteinExistence type="predicted"/>
<keyword evidence="2" id="KW-1185">Reference proteome</keyword>
<evidence type="ECO:0000313" key="2">
    <source>
        <dbReference type="Proteomes" id="UP001165960"/>
    </source>
</evidence>
<sequence>MHPILFCLLGLVRGDVPGYVELSSAGGNSFKLPAIFESGPFRAVISHVLPASARDLYKILFVEPPKRLEVPKNVKHGTIKEVQENFINAVLASCEEHNFISHTCACPETYADLQALDDTSVYALAAIAVNKKQKRIVVSYRGTVTFQNLLDDFDFQMTSIPGLAEEVQVHRGFYLHYLSLYYPVRAAMTRYIESPAYANYTLQITGFSLGGAIGTIALPGWISFLEEKKDKRNVELFTYSSPRAGNAHFADYINGLNVPVTRYTFQNDLVPHTPPRSANYVHVGVEIHQEITLDGSKNFTICSQEYDEDPNCAWKNKDHLDLNQHIRAFNRTFPAPMLC</sequence>
<gene>
    <name evidence="1" type="ORF">DSO57_1039435</name>
</gene>
<accession>A0ACC2SN33</accession>
<dbReference type="EMBL" id="QTSX02004920">
    <property type="protein sequence ID" value="KAJ9063576.1"/>
    <property type="molecule type" value="Genomic_DNA"/>
</dbReference>
<name>A0ACC2SN33_9FUNG</name>